<dbReference type="RefSeq" id="WP_127193538.1">
    <property type="nucleotide sequence ID" value="NZ_RZNY01000016.1"/>
</dbReference>
<evidence type="ECO:0000313" key="4">
    <source>
        <dbReference type="Proteomes" id="UP000279446"/>
    </source>
</evidence>
<feature type="coiled-coil region" evidence="1">
    <location>
        <begin position="25"/>
        <end position="59"/>
    </location>
</feature>
<dbReference type="Pfam" id="PF06103">
    <property type="entry name" value="DUF948"/>
    <property type="match status" value="1"/>
</dbReference>
<comment type="caution">
    <text evidence="3">The sequence shown here is derived from an EMBL/GenBank/DDBJ whole genome shotgun (WGS) entry which is preliminary data.</text>
</comment>
<dbReference type="PANTHER" id="PTHR40070:SF1">
    <property type="entry name" value="UPF0478 PROTEIN YTXG"/>
    <property type="match status" value="1"/>
</dbReference>
<organism evidence="3 4">
    <name type="scientific">Paenibacillus anaericanus</name>
    <dbReference type="NCBI Taxonomy" id="170367"/>
    <lineage>
        <taxon>Bacteria</taxon>
        <taxon>Bacillati</taxon>
        <taxon>Bacillota</taxon>
        <taxon>Bacilli</taxon>
        <taxon>Bacillales</taxon>
        <taxon>Paenibacillaceae</taxon>
        <taxon>Paenibacillus</taxon>
    </lineage>
</organism>
<feature type="region of interest" description="Disordered" evidence="2">
    <location>
        <begin position="108"/>
        <end position="148"/>
    </location>
</feature>
<sequence length="168" mass="18621">MIWELSLALIAVAFVALVIFLIKTLVAAEKSLDKTTQTLQDVQKTIDELSYEVKQVVRQVNDITGDVQHKMKQIDPVLESVKNVGEVLSEVTLATKQVSTSVIEKFKKPSKRTESNHAPVPVVAAQIPNNPTTPNEVPSLPKSDPAKKQPDWIKVVDVAAVIWQKYRA</sequence>
<name>A0A433Y5R1_9BACL</name>
<dbReference type="SUPFAM" id="SSF58104">
    <property type="entry name" value="Methyl-accepting chemotaxis protein (MCP) signaling domain"/>
    <property type="match status" value="1"/>
</dbReference>
<reference evidence="3 4" key="1">
    <citation type="submission" date="2018-12" db="EMBL/GenBank/DDBJ databases">
        <authorList>
            <person name="Sun L."/>
            <person name="Chen Z."/>
        </authorList>
    </citation>
    <scope>NUCLEOTIDE SEQUENCE [LARGE SCALE GENOMIC DNA]</scope>
    <source>
        <strain evidence="3 4">DSM 15890</strain>
    </source>
</reference>
<dbReference type="PANTHER" id="PTHR40070">
    <property type="entry name" value="UPF0478 PROTEIN YTXG"/>
    <property type="match status" value="1"/>
</dbReference>
<gene>
    <name evidence="3" type="ORF">EJP82_18395</name>
</gene>
<accession>A0A433Y5R1</accession>
<dbReference type="EMBL" id="RZNY01000016">
    <property type="protein sequence ID" value="RUT43916.1"/>
    <property type="molecule type" value="Genomic_DNA"/>
</dbReference>
<evidence type="ECO:0000256" key="1">
    <source>
        <dbReference type="SAM" id="Coils"/>
    </source>
</evidence>
<dbReference type="InterPro" id="IPR009293">
    <property type="entry name" value="UPF0478"/>
</dbReference>
<evidence type="ECO:0000313" key="3">
    <source>
        <dbReference type="EMBL" id="RUT43916.1"/>
    </source>
</evidence>
<dbReference type="AlphaFoldDB" id="A0A433Y5R1"/>
<feature type="compositionally biased region" description="Polar residues" evidence="2">
    <location>
        <begin position="127"/>
        <end position="136"/>
    </location>
</feature>
<evidence type="ECO:0000256" key="2">
    <source>
        <dbReference type="SAM" id="MobiDB-lite"/>
    </source>
</evidence>
<dbReference type="Gene3D" id="1.10.287.950">
    <property type="entry name" value="Methyl-accepting chemotaxis protein"/>
    <property type="match status" value="1"/>
</dbReference>
<dbReference type="Proteomes" id="UP000279446">
    <property type="component" value="Unassembled WGS sequence"/>
</dbReference>
<keyword evidence="4" id="KW-1185">Reference proteome</keyword>
<proteinExistence type="predicted"/>
<dbReference type="OrthoDB" id="22069at2"/>
<keyword evidence="1" id="KW-0175">Coiled coil</keyword>
<protein>
    <submittedName>
        <fullName evidence="3">DUF948 domain-containing protein</fullName>
    </submittedName>
</protein>